<keyword evidence="2" id="KW-1185">Reference proteome</keyword>
<gene>
    <name evidence="1" type="ORF">ASPVEDRAFT_739034</name>
</gene>
<dbReference type="AlphaFoldDB" id="A0A1L9PPV5"/>
<reference evidence="2" key="1">
    <citation type="journal article" date="2017" name="Genome Biol.">
        <title>Comparative genomics reveals high biological diversity and specific adaptations in the industrially and medically important fungal genus Aspergillus.</title>
        <authorList>
            <person name="de Vries R.P."/>
            <person name="Riley R."/>
            <person name="Wiebenga A."/>
            <person name="Aguilar-Osorio G."/>
            <person name="Amillis S."/>
            <person name="Uchima C.A."/>
            <person name="Anderluh G."/>
            <person name="Asadollahi M."/>
            <person name="Askin M."/>
            <person name="Barry K."/>
            <person name="Battaglia E."/>
            <person name="Bayram O."/>
            <person name="Benocci T."/>
            <person name="Braus-Stromeyer S.A."/>
            <person name="Caldana C."/>
            <person name="Canovas D."/>
            <person name="Cerqueira G.C."/>
            <person name="Chen F."/>
            <person name="Chen W."/>
            <person name="Choi C."/>
            <person name="Clum A."/>
            <person name="Dos Santos R.A."/>
            <person name="Damasio A.R."/>
            <person name="Diallinas G."/>
            <person name="Emri T."/>
            <person name="Fekete E."/>
            <person name="Flipphi M."/>
            <person name="Freyberg S."/>
            <person name="Gallo A."/>
            <person name="Gournas C."/>
            <person name="Habgood R."/>
            <person name="Hainaut M."/>
            <person name="Harispe M.L."/>
            <person name="Henrissat B."/>
            <person name="Hilden K.S."/>
            <person name="Hope R."/>
            <person name="Hossain A."/>
            <person name="Karabika E."/>
            <person name="Karaffa L."/>
            <person name="Karanyi Z."/>
            <person name="Krasevec N."/>
            <person name="Kuo A."/>
            <person name="Kusch H."/>
            <person name="LaButti K."/>
            <person name="Lagendijk E.L."/>
            <person name="Lapidus A."/>
            <person name="Levasseur A."/>
            <person name="Lindquist E."/>
            <person name="Lipzen A."/>
            <person name="Logrieco A.F."/>
            <person name="MacCabe A."/>
            <person name="Maekelae M.R."/>
            <person name="Malavazi I."/>
            <person name="Melin P."/>
            <person name="Meyer V."/>
            <person name="Mielnichuk N."/>
            <person name="Miskei M."/>
            <person name="Molnar A.P."/>
            <person name="Mule G."/>
            <person name="Ngan C.Y."/>
            <person name="Orejas M."/>
            <person name="Orosz E."/>
            <person name="Ouedraogo J.P."/>
            <person name="Overkamp K.M."/>
            <person name="Park H.-S."/>
            <person name="Perrone G."/>
            <person name="Piumi F."/>
            <person name="Punt P.J."/>
            <person name="Ram A.F."/>
            <person name="Ramon A."/>
            <person name="Rauscher S."/>
            <person name="Record E."/>
            <person name="Riano-Pachon D.M."/>
            <person name="Robert V."/>
            <person name="Roehrig J."/>
            <person name="Ruller R."/>
            <person name="Salamov A."/>
            <person name="Salih N.S."/>
            <person name="Samson R.A."/>
            <person name="Sandor E."/>
            <person name="Sanguinetti M."/>
            <person name="Schuetze T."/>
            <person name="Sepcic K."/>
            <person name="Shelest E."/>
            <person name="Sherlock G."/>
            <person name="Sophianopoulou V."/>
            <person name="Squina F.M."/>
            <person name="Sun H."/>
            <person name="Susca A."/>
            <person name="Todd R.B."/>
            <person name="Tsang A."/>
            <person name="Unkles S.E."/>
            <person name="van de Wiele N."/>
            <person name="van Rossen-Uffink D."/>
            <person name="Oliveira J.V."/>
            <person name="Vesth T.C."/>
            <person name="Visser J."/>
            <person name="Yu J.-H."/>
            <person name="Zhou M."/>
            <person name="Andersen M.R."/>
            <person name="Archer D.B."/>
            <person name="Baker S.E."/>
            <person name="Benoit I."/>
            <person name="Brakhage A.A."/>
            <person name="Braus G.H."/>
            <person name="Fischer R."/>
            <person name="Frisvad J.C."/>
            <person name="Goldman G.H."/>
            <person name="Houbraken J."/>
            <person name="Oakley B."/>
            <person name="Pocsi I."/>
            <person name="Scazzocchio C."/>
            <person name="Seiboth B."/>
            <person name="vanKuyk P.A."/>
            <person name="Wortman J."/>
            <person name="Dyer P.S."/>
            <person name="Grigoriev I.V."/>
        </authorList>
    </citation>
    <scope>NUCLEOTIDE SEQUENCE [LARGE SCALE GENOMIC DNA]</scope>
    <source>
        <strain evidence="2">CBS 583.65</strain>
    </source>
</reference>
<protein>
    <submittedName>
        <fullName evidence="1">Uncharacterized protein</fullName>
    </submittedName>
</protein>
<dbReference type="RefSeq" id="XP_040669326.1">
    <property type="nucleotide sequence ID" value="XM_040816225.1"/>
</dbReference>
<dbReference type="EMBL" id="KV878130">
    <property type="protein sequence ID" value="OJJ03564.1"/>
    <property type="molecule type" value="Genomic_DNA"/>
</dbReference>
<dbReference type="VEuPathDB" id="FungiDB:ASPVEDRAFT_739034"/>
<evidence type="ECO:0000313" key="2">
    <source>
        <dbReference type="Proteomes" id="UP000184073"/>
    </source>
</evidence>
<accession>A0A1L9PPV5</accession>
<evidence type="ECO:0000313" key="1">
    <source>
        <dbReference type="EMBL" id="OJJ03564.1"/>
    </source>
</evidence>
<name>A0A1L9PPV5_ASPVE</name>
<dbReference type="Proteomes" id="UP000184073">
    <property type="component" value="Unassembled WGS sequence"/>
</dbReference>
<proteinExistence type="predicted"/>
<organism evidence="1 2">
    <name type="scientific">Aspergillus versicolor CBS 583.65</name>
    <dbReference type="NCBI Taxonomy" id="1036611"/>
    <lineage>
        <taxon>Eukaryota</taxon>
        <taxon>Fungi</taxon>
        <taxon>Dikarya</taxon>
        <taxon>Ascomycota</taxon>
        <taxon>Pezizomycotina</taxon>
        <taxon>Eurotiomycetes</taxon>
        <taxon>Eurotiomycetidae</taxon>
        <taxon>Eurotiales</taxon>
        <taxon>Aspergillaceae</taxon>
        <taxon>Aspergillus</taxon>
        <taxon>Aspergillus subgen. Nidulantes</taxon>
    </lineage>
</organism>
<dbReference type="GeneID" id="63731736"/>
<sequence length="313" mass="34736">MPGREFIHRLMADEQMASAPTLKTSRSDSENHPLTKIENERKHSRAQSGDCSFLISVLFPFALPLALALGWRAATSQHAAEERKKKQASSEDGGIGLAPGTGRSEFLSWSRFLFFHLLLGATLLYQPRPFSSFFDVVFPSFCRVSATCLVHPVILLLPFSLLFETDSQPTNPAMSLDHACYYGRCILRCWEGQLVTVPNPVDTYCSVAPPLTPPLPPPTPSIIPSFFSPLLIEGRPSNLRLASRLPLPAIYIHACNTLITLAPLSGRFPLSLQHYFHAVGCARVIVTFWCNRRLVFSDLTGQSPRTVLERQAC</sequence>